<feature type="region of interest" description="Disordered" evidence="1">
    <location>
        <begin position="228"/>
        <end position="254"/>
    </location>
</feature>
<feature type="compositionally biased region" description="Basic and acidic residues" evidence="1">
    <location>
        <begin position="88"/>
        <end position="114"/>
    </location>
</feature>
<evidence type="ECO:0000256" key="1">
    <source>
        <dbReference type="SAM" id="MobiDB-lite"/>
    </source>
</evidence>
<dbReference type="HOGENOM" id="CLU_706041_0_0_1"/>
<accession>W9HIN0</accession>
<feature type="compositionally biased region" description="Basic and acidic residues" evidence="1">
    <location>
        <begin position="66"/>
        <end position="77"/>
    </location>
</feature>
<dbReference type="EMBL" id="JH717851">
    <property type="protein sequence ID" value="EWY80036.1"/>
    <property type="molecule type" value="Genomic_DNA"/>
</dbReference>
<reference evidence="2 3" key="1">
    <citation type="submission" date="2011-06" db="EMBL/GenBank/DDBJ databases">
        <title>The Genome Sequence of Fusarium oxysporum FOSC 3-a.</title>
        <authorList>
            <consortium name="The Broad Institute Genome Sequencing Platform"/>
            <person name="Ma L.-J."/>
            <person name="Gale L.R."/>
            <person name="Schwartz D.C."/>
            <person name="Zhou S."/>
            <person name="Corby-Kistler H."/>
            <person name="Young S.K."/>
            <person name="Zeng Q."/>
            <person name="Gargeya S."/>
            <person name="Fitzgerald M."/>
            <person name="Haas B."/>
            <person name="Abouelleil A."/>
            <person name="Alvarado L."/>
            <person name="Arachchi H.M."/>
            <person name="Berlin A."/>
            <person name="Brown A."/>
            <person name="Chapman S.B."/>
            <person name="Chen Z."/>
            <person name="Dunbar C."/>
            <person name="Freedman E."/>
            <person name="Gearin G."/>
            <person name="Gellesch M."/>
            <person name="Goldberg J."/>
            <person name="Griggs A."/>
            <person name="Gujja S."/>
            <person name="Heiman D."/>
            <person name="Howarth C."/>
            <person name="Larson L."/>
            <person name="Lui A."/>
            <person name="MacDonald P.J.P."/>
            <person name="Mehta T."/>
            <person name="Montmayeur A."/>
            <person name="Murphy C."/>
            <person name="Neiman D."/>
            <person name="Pearson M."/>
            <person name="Priest M."/>
            <person name="Roberts A."/>
            <person name="Saif S."/>
            <person name="Shea T."/>
            <person name="Shenoy N."/>
            <person name="Sisk P."/>
            <person name="Stolte C."/>
            <person name="Sykes S."/>
            <person name="Wortman J."/>
            <person name="Nusbaum C."/>
            <person name="Birren B."/>
        </authorList>
    </citation>
    <scope>NUCLEOTIDE SEQUENCE [LARGE SCALE GENOMIC DNA]</scope>
    <source>
        <strain evidence="3">FOSC 3-a</strain>
    </source>
</reference>
<evidence type="ECO:0000313" key="3">
    <source>
        <dbReference type="Proteomes" id="UP000030753"/>
    </source>
</evidence>
<dbReference type="AlphaFoldDB" id="W9HIN0"/>
<proteinExistence type="predicted"/>
<name>W9HIN0_FUSOX</name>
<gene>
    <name evidence="2" type="ORF">FOYG_16833</name>
</gene>
<protein>
    <submittedName>
        <fullName evidence="2">Uncharacterized protein</fullName>
    </submittedName>
</protein>
<feature type="region of interest" description="Disordered" evidence="1">
    <location>
        <begin position="54"/>
        <end position="114"/>
    </location>
</feature>
<sequence>MPKQDFHYYVHYDLVSPSQIRLGQLIVDINDPCTPLAHDNGEYIVAVQELPCRNRRDPDDSLSIESKAKKGSKSDKTPRRRKKARVPKNAEESKDGETGKKSDNAQEKQDISRPKDELLANISFMPVSLFNNTEQSGSTSHTETSIFLRAVQFLKARFKHERDRAAFESILADIDQLDTYTINPSDSYVTKSLEQPDVQNYLKKRLMRKHVFMVTTVKIARKGAKLELEQEVSQTDSTEENAGGGTGKASAGGSIKHGEASFHLTKKSLRADSDFVYAFGVRKCFITWRGEVSKKVETKDAVLSGAPLRPEAGGSSALPAPEAKLEFMYRGLGSQVKPSDLGSEAANWEAVAFDKEDEIKVFLSLPKEAANWEAVASNGEDGRKIIQDLPK</sequence>
<dbReference type="Proteomes" id="UP000030753">
    <property type="component" value="Unassembled WGS sequence"/>
</dbReference>
<organism evidence="2 3">
    <name type="scientific">Fusarium oxysporum NRRL 32931</name>
    <dbReference type="NCBI Taxonomy" id="660029"/>
    <lineage>
        <taxon>Eukaryota</taxon>
        <taxon>Fungi</taxon>
        <taxon>Dikarya</taxon>
        <taxon>Ascomycota</taxon>
        <taxon>Pezizomycotina</taxon>
        <taxon>Sordariomycetes</taxon>
        <taxon>Hypocreomycetidae</taxon>
        <taxon>Hypocreales</taxon>
        <taxon>Nectriaceae</taxon>
        <taxon>Fusarium</taxon>
        <taxon>Fusarium oxysporum species complex</taxon>
    </lineage>
</organism>
<evidence type="ECO:0000313" key="2">
    <source>
        <dbReference type="EMBL" id="EWY80036.1"/>
    </source>
</evidence>